<dbReference type="Proteomes" id="UP000095283">
    <property type="component" value="Unplaced"/>
</dbReference>
<feature type="region of interest" description="Disordered" evidence="1">
    <location>
        <begin position="612"/>
        <end position="635"/>
    </location>
</feature>
<feature type="compositionally biased region" description="Acidic residues" evidence="1">
    <location>
        <begin position="612"/>
        <end position="624"/>
    </location>
</feature>
<name>A0A1I7XSD4_HETBA</name>
<proteinExistence type="predicted"/>
<organism evidence="3 4">
    <name type="scientific">Heterorhabditis bacteriophora</name>
    <name type="common">Entomopathogenic nematode worm</name>
    <dbReference type="NCBI Taxonomy" id="37862"/>
    <lineage>
        <taxon>Eukaryota</taxon>
        <taxon>Metazoa</taxon>
        <taxon>Ecdysozoa</taxon>
        <taxon>Nematoda</taxon>
        <taxon>Chromadorea</taxon>
        <taxon>Rhabditida</taxon>
        <taxon>Rhabditina</taxon>
        <taxon>Rhabditomorpha</taxon>
        <taxon>Strongyloidea</taxon>
        <taxon>Heterorhabditidae</taxon>
        <taxon>Heterorhabditis</taxon>
    </lineage>
</organism>
<accession>A0A1I7XSD4</accession>
<reference evidence="4" key="1">
    <citation type="submission" date="2016-11" db="UniProtKB">
        <authorList>
            <consortium name="WormBaseParasite"/>
        </authorList>
    </citation>
    <scope>IDENTIFICATION</scope>
</reference>
<dbReference type="AlphaFoldDB" id="A0A1I7XSD4"/>
<dbReference type="InterPro" id="IPR057733">
    <property type="entry name" value="UBE2O-like_SH3-B"/>
</dbReference>
<feature type="region of interest" description="Disordered" evidence="1">
    <location>
        <begin position="368"/>
        <end position="388"/>
    </location>
</feature>
<dbReference type="Pfam" id="PF23043">
    <property type="entry name" value="SH3-B_UBE2O"/>
    <property type="match status" value="1"/>
</dbReference>
<evidence type="ECO:0000259" key="2">
    <source>
        <dbReference type="Pfam" id="PF23043"/>
    </source>
</evidence>
<feature type="compositionally biased region" description="Low complexity" evidence="1">
    <location>
        <begin position="374"/>
        <end position="383"/>
    </location>
</feature>
<feature type="region of interest" description="Disordered" evidence="1">
    <location>
        <begin position="404"/>
        <end position="429"/>
    </location>
</feature>
<evidence type="ECO:0000313" key="3">
    <source>
        <dbReference type="Proteomes" id="UP000095283"/>
    </source>
</evidence>
<feature type="domain" description="UBE2O-like SH3-B" evidence="2">
    <location>
        <begin position="480"/>
        <end position="551"/>
    </location>
</feature>
<evidence type="ECO:0000313" key="4">
    <source>
        <dbReference type="WBParaSite" id="Hba_20729"/>
    </source>
</evidence>
<feature type="compositionally biased region" description="Basic residues" evidence="1">
    <location>
        <begin position="404"/>
        <end position="422"/>
    </location>
</feature>
<keyword evidence="3" id="KW-1185">Reference proteome</keyword>
<protein>
    <submittedName>
        <fullName evidence="4">UBC core domain-containing protein</fullName>
    </submittedName>
</protein>
<sequence length="652" mass="74504">MFRIKDFTRPTATKEDSRDRDRLDEKLYKGTSCQTLVLEIIPSCRRIRRLLEEVLVVDRGFSIGETVIKYENEYVDDPNKDYLRMPKHNQMIGQVLDVRTRGDVLVVPSKQLVVKDVYLGGNDYIELINFNSAHNYIIYKDWIGDAKHCVNDVTLLYKDKYRVTVKEGGSCGVLINRRDNSDESKALVPGEVIAITLSELTDKSAEWEHGIPESLERKQKNHCNDLIPCIIEKVDISQNLNSYVETRSLDVDWVTSPCSLTPPEKIIPKNELNKLVIYIIVATRKEYYAELTDKYSDKFEKMENSKVLVKERGMNFIHDYKILHNSSEKGDSGPSSPKTAKLSLINECPDEQETREYGKVEAVNISSAEIDQRNSSNESLSGESEVDADDPTVIKPIKVSVSRHSFRQKRARKAPLRRRRRVSSLPSGCSRSAKDLLGEEFIGEVLMTKTLVDVEWMDGTIEKNIPGYMLIPHDPDLDQQDHLPGTIVTRKESNNSETIFGMIKSTNCAERSCIVSWFERILSDKKVPKTSQDAIFKGDEECTLFDIMAHPLYRRSYIGNFGVYVEKSSHDLKDVAYQVIADLKNGKQRVRYCNGKEEELWPFEMIPIPFGDEDNIDSEEDENTENTFSMDPDESLSIESSTSIHDAMQVFI</sequence>
<dbReference type="WBParaSite" id="Hba_20729">
    <property type="protein sequence ID" value="Hba_20729"/>
    <property type="gene ID" value="Hba_20729"/>
</dbReference>
<evidence type="ECO:0000256" key="1">
    <source>
        <dbReference type="SAM" id="MobiDB-lite"/>
    </source>
</evidence>